<feature type="region of interest" description="Disordered" evidence="1">
    <location>
        <begin position="1"/>
        <end position="32"/>
    </location>
</feature>
<comment type="caution">
    <text evidence="2">The sequence shown here is derived from an EMBL/GenBank/DDBJ whole genome shotgun (WGS) entry which is preliminary data.</text>
</comment>
<feature type="compositionally biased region" description="Basic and acidic residues" evidence="1">
    <location>
        <begin position="118"/>
        <end position="135"/>
    </location>
</feature>
<dbReference type="STRING" id="1835702.A0A1F5LIG8"/>
<evidence type="ECO:0000313" key="2">
    <source>
        <dbReference type="EMBL" id="OGE52907.1"/>
    </source>
</evidence>
<evidence type="ECO:0000256" key="1">
    <source>
        <dbReference type="SAM" id="MobiDB-lite"/>
    </source>
</evidence>
<sequence length="382" mass="43646">MDSSTSKGCGHLAKMMEQAPQSQPVSAPELPDDLEIQIQQAQDQLSRLKRQRQLIEIQQQVADEERALEDARIRLVATMSKEPTPTPTPTPTQPAPRATEKNNSPRRPAPPIHTPKRPAADRRASETKAQEEDTPAKPITSTLSALALDQLRALAAASRSPSAAIKTEPTTLAPTAPAFQPSFQRASDHSVAPPVPNVPVYNGRALGEYKNYTMGLDRHFDKYPEWYNDDKRKLSRALKHVTLGLEDEWKRHTRNLPSDQVTYGSFCTFLIHQLQNGVYPEVAKARYKDSYQRPAQSVTDFSNWMQQWEPHFNEKLSERDRMRHLFEHLLNRVRDEADKTYLDFTNYHDFVTYLQRVEDNIVTRGEVLGRRANPRKRPRSHS</sequence>
<feature type="compositionally biased region" description="Pro residues" evidence="1">
    <location>
        <begin position="84"/>
        <end position="94"/>
    </location>
</feature>
<name>A0A1F5LIG8_PENAI</name>
<dbReference type="EMBL" id="LXJU01000009">
    <property type="protein sequence ID" value="OGE52907.1"/>
    <property type="molecule type" value="Genomic_DNA"/>
</dbReference>
<dbReference type="AlphaFoldDB" id="A0A1F5LIG8"/>
<proteinExistence type="predicted"/>
<organism evidence="2 3">
    <name type="scientific">Penicillium arizonense</name>
    <dbReference type="NCBI Taxonomy" id="1835702"/>
    <lineage>
        <taxon>Eukaryota</taxon>
        <taxon>Fungi</taxon>
        <taxon>Dikarya</taxon>
        <taxon>Ascomycota</taxon>
        <taxon>Pezizomycotina</taxon>
        <taxon>Eurotiomycetes</taxon>
        <taxon>Eurotiomycetidae</taxon>
        <taxon>Eurotiales</taxon>
        <taxon>Aspergillaceae</taxon>
        <taxon>Penicillium</taxon>
    </lineage>
</organism>
<dbReference type="RefSeq" id="XP_022488346.1">
    <property type="nucleotide sequence ID" value="XM_022631965.1"/>
</dbReference>
<dbReference type="GeneID" id="34576699"/>
<reference evidence="2 3" key="1">
    <citation type="journal article" date="2016" name="Sci. Rep.">
        <title>Penicillium arizonense, a new, genome sequenced fungal species, reveals a high chemical diversity in secreted metabolites.</title>
        <authorList>
            <person name="Grijseels S."/>
            <person name="Nielsen J.C."/>
            <person name="Randelovic M."/>
            <person name="Nielsen J."/>
            <person name="Nielsen K.F."/>
            <person name="Workman M."/>
            <person name="Frisvad J.C."/>
        </authorList>
    </citation>
    <scope>NUCLEOTIDE SEQUENCE [LARGE SCALE GENOMIC DNA]</scope>
    <source>
        <strain evidence="2 3">CBS 141311</strain>
    </source>
</reference>
<dbReference type="Proteomes" id="UP000177622">
    <property type="component" value="Unassembled WGS sequence"/>
</dbReference>
<dbReference type="OrthoDB" id="4336149at2759"/>
<keyword evidence="3" id="KW-1185">Reference proteome</keyword>
<feature type="region of interest" description="Disordered" evidence="1">
    <location>
        <begin position="72"/>
        <end position="141"/>
    </location>
</feature>
<accession>A0A1F5LIG8</accession>
<gene>
    <name evidence="2" type="ORF">PENARI_c009G08728</name>
</gene>
<evidence type="ECO:0000313" key="3">
    <source>
        <dbReference type="Proteomes" id="UP000177622"/>
    </source>
</evidence>
<protein>
    <submittedName>
        <fullName evidence="2">Uncharacterized protein</fullName>
    </submittedName>
</protein>